<proteinExistence type="predicted"/>
<organism evidence="2 3">
    <name type="scientific">Aspergillus pseudoustus</name>
    <dbReference type="NCBI Taxonomy" id="1810923"/>
    <lineage>
        <taxon>Eukaryota</taxon>
        <taxon>Fungi</taxon>
        <taxon>Dikarya</taxon>
        <taxon>Ascomycota</taxon>
        <taxon>Pezizomycotina</taxon>
        <taxon>Eurotiomycetes</taxon>
        <taxon>Eurotiomycetidae</taxon>
        <taxon>Eurotiales</taxon>
        <taxon>Aspergillaceae</taxon>
        <taxon>Aspergillus</taxon>
        <taxon>Aspergillus subgen. Nidulantes</taxon>
    </lineage>
</organism>
<evidence type="ECO:0000313" key="3">
    <source>
        <dbReference type="Proteomes" id="UP001610446"/>
    </source>
</evidence>
<gene>
    <name evidence="2" type="ORF">BJY01DRAFT_206972</name>
</gene>
<dbReference type="EMBL" id="JBFXLU010000020">
    <property type="protein sequence ID" value="KAL2853388.1"/>
    <property type="molecule type" value="Genomic_DNA"/>
</dbReference>
<comment type="caution">
    <text evidence="2">The sequence shown here is derived from an EMBL/GenBank/DDBJ whole genome shotgun (WGS) entry which is preliminary data.</text>
</comment>
<reference evidence="2 3" key="1">
    <citation type="submission" date="2024-07" db="EMBL/GenBank/DDBJ databases">
        <title>Section-level genome sequencing and comparative genomics of Aspergillus sections Usti and Cavernicolus.</title>
        <authorList>
            <consortium name="Lawrence Berkeley National Laboratory"/>
            <person name="Nybo J.L."/>
            <person name="Vesth T.C."/>
            <person name="Theobald S."/>
            <person name="Frisvad J.C."/>
            <person name="Larsen T.O."/>
            <person name="Kjaerboelling I."/>
            <person name="Rothschild-Mancinelli K."/>
            <person name="Lyhne E.K."/>
            <person name="Kogle M.E."/>
            <person name="Barry K."/>
            <person name="Clum A."/>
            <person name="Na H."/>
            <person name="Ledsgaard L."/>
            <person name="Lin J."/>
            <person name="Lipzen A."/>
            <person name="Kuo A."/>
            <person name="Riley R."/>
            <person name="Mondo S."/>
            <person name="Labutti K."/>
            <person name="Haridas S."/>
            <person name="Pangalinan J."/>
            <person name="Salamov A.A."/>
            <person name="Simmons B.A."/>
            <person name="Magnuson J.K."/>
            <person name="Chen J."/>
            <person name="Drula E."/>
            <person name="Henrissat B."/>
            <person name="Wiebenga A."/>
            <person name="Lubbers R.J."/>
            <person name="Gomes A.C."/>
            <person name="Makela M.R."/>
            <person name="Stajich J."/>
            <person name="Grigoriev I.V."/>
            <person name="Mortensen U.H."/>
            <person name="De Vries R.P."/>
            <person name="Baker S.E."/>
            <person name="Andersen M.R."/>
        </authorList>
    </citation>
    <scope>NUCLEOTIDE SEQUENCE [LARGE SCALE GENOMIC DNA]</scope>
    <source>
        <strain evidence="2 3">CBS 123904</strain>
    </source>
</reference>
<name>A0ABR4KM86_9EURO</name>
<accession>A0ABR4KM86</accession>
<evidence type="ECO:0000256" key="1">
    <source>
        <dbReference type="SAM" id="MobiDB-lite"/>
    </source>
</evidence>
<feature type="region of interest" description="Disordered" evidence="1">
    <location>
        <begin position="75"/>
        <end position="125"/>
    </location>
</feature>
<feature type="region of interest" description="Disordered" evidence="1">
    <location>
        <begin position="1"/>
        <end position="60"/>
    </location>
</feature>
<keyword evidence="3" id="KW-1185">Reference proteome</keyword>
<dbReference type="Proteomes" id="UP001610446">
    <property type="component" value="Unassembled WGS sequence"/>
</dbReference>
<protein>
    <submittedName>
        <fullName evidence="2">Uncharacterized protein</fullName>
    </submittedName>
</protein>
<feature type="compositionally biased region" description="Basic and acidic residues" evidence="1">
    <location>
        <begin position="19"/>
        <end position="43"/>
    </location>
</feature>
<sequence>MSATSVLGESWVVPSIQPRNEDVASKDSPETPKQHPRPLREGGNHGLESSTSSISGPELVMPSIYETPISEESWVAPNIRPRDSKQTGPNLRRRPQPSAEPIKAKNTPVVPNKSAHSTTTPKDQTRLRFPETPLQTIINILLLAAIAHLLVLPELVQQYQGLCTIGPIATLYPSSCVASFRQPSSPRHNHQSTPITAITLFQTRLESLFNTTLYEIVPLNGALKQTESQLRTVERELKRAHPGTKHELDLEFESCWRAIRTAGWKFDSLKVDLQSAIDSLVAVGDVKLTGHQSSIAEGARLSTQMIRREQYIEQLTARMRSKADSLAADLATLDDHLESIESIVDRETTQPHMPPAYQPKGSSNRLLAFVNAIVPPSVALPSFVRPSNRDFVEGTNDATSSSEPTLSQIFREAAAHHRPVADAARSLSKQLQRFLQNKKGTHY</sequence>
<evidence type="ECO:0000313" key="2">
    <source>
        <dbReference type="EMBL" id="KAL2853388.1"/>
    </source>
</evidence>